<dbReference type="EMBL" id="FOHX01000021">
    <property type="protein sequence ID" value="SEU43097.1"/>
    <property type="molecule type" value="Genomic_DNA"/>
</dbReference>
<accession>A0A1I0LNQ7</accession>
<name>A0A1I0LNQ7_9ACTN</name>
<keyword evidence="3" id="KW-1185">Reference proteome</keyword>
<dbReference type="InterPro" id="IPR018713">
    <property type="entry name" value="MPAB/Lcp_cat_dom"/>
</dbReference>
<dbReference type="AlphaFoldDB" id="A0A1I0LNQ7"/>
<dbReference type="GO" id="GO:0016491">
    <property type="term" value="F:oxidoreductase activity"/>
    <property type="evidence" value="ECO:0007669"/>
    <property type="project" value="InterPro"/>
</dbReference>
<dbReference type="STRING" id="568860.SAMN05421811_1212"/>
<dbReference type="Pfam" id="PF09995">
    <property type="entry name" value="MPAB_Lcp_cat"/>
    <property type="match status" value="1"/>
</dbReference>
<dbReference type="PANTHER" id="PTHR37539:SF1">
    <property type="entry name" value="ER-BOUND OXYGENASE MPAB_MPAB'_RUBBER OXYGENASE CATALYTIC DOMAIN-CONTAINING PROTEIN"/>
    <property type="match status" value="1"/>
</dbReference>
<dbReference type="InterPro" id="IPR006311">
    <property type="entry name" value="TAT_signal"/>
</dbReference>
<reference evidence="2 3" key="1">
    <citation type="submission" date="2016-10" db="EMBL/GenBank/DDBJ databases">
        <authorList>
            <person name="de Groot N.N."/>
        </authorList>
    </citation>
    <scope>NUCLEOTIDE SEQUENCE [LARGE SCALE GENOMIC DNA]</scope>
    <source>
        <strain evidence="2 3">CGMCC 4.5598</strain>
    </source>
</reference>
<dbReference type="PROSITE" id="PS51318">
    <property type="entry name" value="TAT"/>
    <property type="match status" value="1"/>
</dbReference>
<dbReference type="PANTHER" id="PTHR37539">
    <property type="entry name" value="SECRETED PROTEIN-RELATED"/>
    <property type="match status" value="1"/>
</dbReference>
<evidence type="ECO:0000313" key="3">
    <source>
        <dbReference type="Proteomes" id="UP000199361"/>
    </source>
</evidence>
<evidence type="ECO:0000259" key="1">
    <source>
        <dbReference type="Pfam" id="PF09995"/>
    </source>
</evidence>
<evidence type="ECO:0000313" key="2">
    <source>
        <dbReference type="EMBL" id="SEU43097.1"/>
    </source>
</evidence>
<sequence length="444" mass="48110">MGEPGRRGDGALPAEWISGEPIKTALSETPHLEGVQAMAELSRRDILISGTALGALGALGIASPAQANTLADGWTWPASGSVAGSGSGADPRWVWDDVADPLLASLFDRGVIPEVNRLLYDWNRNDQPLPAGLPEDLRAFIEQARQLPPWADQAKLEAAARFHVLKGNYIVVLTIVGAGMLATAIPKEARAVYYSAGGADLKDRVAKTNVLAYAVRPQNAWGPGGTAVVEAVKTRLVHAAVRHLLKSSPHWSGPIPISQEDMLVTWHTLATFSMRGMRAWKVRISSGESTAYLHSLQLLAHMLGIRDEFIPATWDTSYAQSDIVLPRNMGPTAEGVELNNILRNMLAELTSPGGIDKPLVNAFSRYLTGDQVAEWNGIPREPLWDPVIKTAWPLLVQFREGAIGLPLVPSAAWLLDEMIKKWTTYYLTKGAQTKIVIPTGNRPG</sequence>
<dbReference type="RefSeq" id="WP_245775361.1">
    <property type="nucleotide sequence ID" value="NZ_FOHX01000021.1"/>
</dbReference>
<dbReference type="Proteomes" id="UP000199361">
    <property type="component" value="Unassembled WGS sequence"/>
</dbReference>
<proteinExistence type="predicted"/>
<gene>
    <name evidence="2" type="ORF">SAMN05421811_1212</name>
</gene>
<protein>
    <recommendedName>
        <fullName evidence="1">ER-bound oxygenase mpaB/mpaB'/Rubber oxygenase catalytic domain-containing protein</fullName>
    </recommendedName>
</protein>
<organism evidence="2 3">
    <name type="scientific">Nonomuraea wenchangensis</name>
    <dbReference type="NCBI Taxonomy" id="568860"/>
    <lineage>
        <taxon>Bacteria</taxon>
        <taxon>Bacillati</taxon>
        <taxon>Actinomycetota</taxon>
        <taxon>Actinomycetes</taxon>
        <taxon>Streptosporangiales</taxon>
        <taxon>Streptosporangiaceae</taxon>
        <taxon>Nonomuraea</taxon>
    </lineage>
</organism>
<feature type="domain" description="ER-bound oxygenase mpaB/mpaB'/Rubber oxygenase catalytic" evidence="1">
    <location>
        <begin position="172"/>
        <end position="384"/>
    </location>
</feature>
<dbReference type="InterPro" id="IPR037473">
    <property type="entry name" value="Lcp-like"/>
</dbReference>